<comment type="caution">
    <text evidence="2">The sequence shown here is derived from an EMBL/GenBank/DDBJ whole genome shotgun (WGS) entry which is preliminary data.</text>
</comment>
<name>A0ABU0IVX2_9CAUL</name>
<dbReference type="Proteomes" id="UP001228905">
    <property type="component" value="Unassembled WGS sequence"/>
</dbReference>
<sequence>MKWAQSLIRISNFEVEELQKRLAEIVERRSNIEIKLAVLEAEAESELQQAQATADAGFYMAGFREGVKIRRAALNAQLAVIGTEEEGARDALSEAFEALKKYEHVAESAKVVARKEEARRETAALDELGLRRAIRH</sequence>
<feature type="coiled-coil region" evidence="1">
    <location>
        <begin position="15"/>
        <end position="49"/>
    </location>
</feature>
<accession>A0ABU0IVX2</accession>
<keyword evidence="3" id="KW-1185">Reference proteome</keyword>
<gene>
    <name evidence="2" type="ORF">QO010_003952</name>
</gene>
<keyword evidence="1" id="KW-0175">Coiled coil</keyword>
<keyword evidence="2" id="KW-0969">Cilium</keyword>
<proteinExistence type="predicted"/>
<dbReference type="Gene3D" id="1.10.287.1700">
    <property type="match status" value="1"/>
</dbReference>
<organism evidence="2 3">
    <name type="scientific">Caulobacter ginsengisoli</name>
    <dbReference type="NCBI Taxonomy" id="400775"/>
    <lineage>
        <taxon>Bacteria</taxon>
        <taxon>Pseudomonadati</taxon>
        <taxon>Pseudomonadota</taxon>
        <taxon>Alphaproteobacteria</taxon>
        <taxon>Caulobacterales</taxon>
        <taxon>Caulobacteraceae</taxon>
        <taxon>Caulobacter</taxon>
    </lineage>
</organism>
<dbReference type="EMBL" id="JAUSVS010000009">
    <property type="protein sequence ID" value="MDQ0466159.1"/>
    <property type="molecule type" value="Genomic_DNA"/>
</dbReference>
<protein>
    <submittedName>
        <fullName evidence="2">Flagellar FliJ protein</fullName>
    </submittedName>
</protein>
<dbReference type="RefSeq" id="WP_307352042.1">
    <property type="nucleotide sequence ID" value="NZ_JAUSVS010000009.1"/>
</dbReference>
<evidence type="ECO:0000313" key="2">
    <source>
        <dbReference type="EMBL" id="MDQ0466159.1"/>
    </source>
</evidence>
<evidence type="ECO:0000313" key="3">
    <source>
        <dbReference type="Proteomes" id="UP001228905"/>
    </source>
</evidence>
<evidence type="ECO:0000256" key="1">
    <source>
        <dbReference type="SAM" id="Coils"/>
    </source>
</evidence>
<keyword evidence="2" id="KW-0282">Flagellum</keyword>
<reference evidence="2 3" key="1">
    <citation type="submission" date="2023-07" db="EMBL/GenBank/DDBJ databases">
        <title>Genomic Encyclopedia of Type Strains, Phase IV (KMG-IV): sequencing the most valuable type-strain genomes for metagenomic binning, comparative biology and taxonomic classification.</title>
        <authorList>
            <person name="Goeker M."/>
        </authorList>
    </citation>
    <scope>NUCLEOTIDE SEQUENCE [LARGE SCALE GENOMIC DNA]</scope>
    <source>
        <strain evidence="2 3">DSM 18695</strain>
    </source>
</reference>
<dbReference type="InterPro" id="IPR053716">
    <property type="entry name" value="Flag_assembly_chemotaxis_eff"/>
</dbReference>
<keyword evidence="2" id="KW-0966">Cell projection</keyword>